<dbReference type="InterPro" id="IPR011639">
    <property type="entry name" value="MethylTrfase_TaqI-like_dom"/>
</dbReference>
<dbReference type="Proteomes" id="UP000266178">
    <property type="component" value="Unassembled WGS sequence"/>
</dbReference>
<dbReference type="EC" id="2.1.1.72" evidence="1"/>
<dbReference type="GO" id="GO:0032259">
    <property type="term" value="P:methylation"/>
    <property type="evidence" value="ECO:0007669"/>
    <property type="project" value="UniProtKB-KW"/>
</dbReference>
<keyword evidence="8" id="KW-1185">Reference proteome</keyword>
<feature type="domain" description="Type II methyltransferase M.TaqI-like" evidence="6">
    <location>
        <begin position="469"/>
        <end position="669"/>
    </location>
</feature>
<dbReference type="PRINTS" id="PR00507">
    <property type="entry name" value="N12N6MTFRASE"/>
</dbReference>
<name>A0A399FBQ8_9DEIN</name>
<dbReference type="PANTHER" id="PTHR33841">
    <property type="entry name" value="DNA METHYLTRANSFERASE YEEA-RELATED"/>
    <property type="match status" value="1"/>
</dbReference>
<evidence type="ECO:0000256" key="2">
    <source>
        <dbReference type="ARBA" id="ARBA00022603"/>
    </source>
</evidence>
<evidence type="ECO:0000256" key="4">
    <source>
        <dbReference type="ARBA" id="ARBA00022691"/>
    </source>
</evidence>
<evidence type="ECO:0000256" key="1">
    <source>
        <dbReference type="ARBA" id="ARBA00011900"/>
    </source>
</evidence>
<reference evidence="7 8" key="1">
    <citation type="submission" date="2018-08" db="EMBL/GenBank/DDBJ databases">
        <title>Meiothermus granaticius genome AF-68 sequencing project.</title>
        <authorList>
            <person name="Da Costa M.S."/>
            <person name="Albuquerque L."/>
            <person name="Raposo P."/>
            <person name="Froufe H.J.C."/>
            <person name="Barroso C.S."/>
            <person name="Egas C."/>
        </authorList>
    </citation>
    <scope>NUCLEOTIDE SEQUENCE [LARGE SCALE GENOMIC DNA]</scope>
    <source>
        <strain evidence="7 8">AF-68</strain>
    </source>
</reference>
<accession>A0A399FBQ8</accession>
<protein>
    <recommendedName>
        <fullName evidence="1">site-specific DNA-methyltransferase (adenine-specific)</fullName>
        <ecNumber evidence="1">2.1.1.72</ecNumber>
    </recommendedName>
</protein>
<dbReference type="InterPro" id="IPR029063">
    <property type="entry name" value="SAM-dependent_MTases_sf"/>
</dbReference>
<dbReference type="GO" id="GO:0003676">
    <property type="term" value="F:nucleic acid binding"/>
    <property type="evidence" value="ECO:0007669"/>
    <property type="project" value="InterPro"/>
</dbReference>
<organism evidence="7 8">
    <name type="scientific">Meiothermus granaticius NBRC 107808</name>
    <dbReference type="NCBI Taxonomy" id="1227551"/>
    <lineage>
        <taxon>Bacteria</taxon>
        <taxon>Thermotogati</taxon>
        <taxon>Deinococcota</taxon>
        <taxon>Deinococci</taxon>
        <taxon>Thermales</taxon>
        <taxon>Thermaceae</taxon>
        <taxon>Meiothermus</taxon>
    </lineage>
</organism>
<dbReference type="EMBL" id="QWLB01000015">
    <property type="protein sequence ID" value="RIH92699.1"/>
    <property type="molecule type" value="Genomic_DNA"/>
</dbReference>
<dbReference type="GO" id="GO:0009007">
    <property type="term" value="F:site-specific DNA-methyltransferase (adenine-specific) activity"/>
    <property type="evidence" value="ECO:0007669"/>
    <property type="project" value="UniProtKB-EC"/>
</dbReference>
<dbReference type="InterPro" id="IPR002052">
    <property type="entry name" value="DNA_methylase_N6_adenine_CS"/>
</dbReference>
<gene>
    <name evidence="7" type="ORF">Mgrana_01361</name>
</gene>
<dbReference type="SUPFAM" id="SSF53335">
    <property type="entry name" value="S-adenosyl-L-methionine-dependent methyltransferases"/>
    <property type="match status" value="1"/>
</dbReference>
<keyword evidence="2 7" id="KW-0489">Methyltransferase</keyword>
<comment type="caution">
    <text evidence="7">The sequence shown here is derived from an EMBL/GenBank/DDBJ whole genome shotgun (WGS) entry which is preliminary data.</text>
</comment>
<keyword evidence="3 7" id="KW-0808">Transferase</keyword>
<evidence type="ECO:0000256" key="5">
    <source>
        <dbReference type="ARBA" id="ARBA00047942"/>
    </source>
</evidence>
<evidence type="ECO:0000256" key="3">
    <source>
        <dbReference type="ARBA" id="ARBA00022679"/>
    </source>
</evidence>
<dbReference type="PROSITE" id="PS00092">
    <property type="entry name" value="N6_MTASE"/>
    <property type="match status" value="1"/>
</dbReference>
<evidence type="ECO:0000313" key="7">
    <source>
        <dbReference type="EMBL" id="RIH92699.1"/>
    </source>
</evidence>
<comment type="catalytic activity">
    <reaction evidence="5">
        <text>a 2'-deoxyadenosine in DNA + S-adenosyl-L-methionine = an N(6)-methyl-2'-deoxyadenosine in DNA + S-adenosyl-L-homocysteine + H(+)</text>
        <dbReference type="Rhea" id="RHEA:15197"/>
        <dbReference type="Rhea" id="RHEA-COMP:12418"/>
        <dbReference type="Rhea" id="RHEA-COMP:12419"/>
        <dbReference type="ChEBI" id="CHEBI:15378"/>
        <dbReference type="ChEBI" id="CHEBI:57856"/>
        <dbReference type="ChEBI" id="CHEBI:59789"/>
        <dbReference type="ChEBI" id="CHEBI:90615"/>
        <dbReference type="ChEBI" id="CHEBI:90616"/>
        <dbReference type="EC" id="2.1.1.72"/>
    </reaction>
</comment>
<dbReference type="RefSeq" id="WP_186813126.1">
    <property type="nucleotide sequence ID" value="NZ_BJXM01000014.1"/>
</dbReference>
<dbReference type="Pfam" id="PF07669">
    <property type="entry name" value="Eco57I"/>
    <property type="match status" value="1"/>
</dbReference>
<dbReference type="InterPro" id="IPR050953">
    <property type="entry name" value="N4_N6_ade-DNA_methylase"/>
</dbReference>
<proteinExistence type="predicted"/>
<dbReference type="GO" id="GO:0006304">
    <property type="term" value="P:DNA modification"/>
    <property type="evidence" value="ECO:0007669"/>
    <property type="project" value="InterPro"/>
</dbReference>
<evidence type="ECO:0000313" key="8">
    <source>
        <dbReference type="Proteomes" id="UP000266178"/>
    </source>
</evidence>
<dbReference type="PANTHER" id="PTHR33841:SF1">
    <property type="entry name" value="DNA METHYLTRANSFERASE A"/>
    <property type="match status" value="1"/>
</dbReference>
<dbReference type="AlphaFoldDB" id="A0A399FBQ8"/>
<evidence type="ECO:0000259" key="6">
    <source>
        <dbReference type="Pfam" id="PF07669"/>
    </source>
</evidence>
<sequence length="710" mass="81635">MSLNIGLLRKHLQGFLFKQLFNELGWNRPTLPPQMLPVDDQTFTLTQVAELAGVQVFEVTTPGGQIPDAKTRKKVHTAVAKHYHEHLLIFVDGSRAQSVWYWVRREGPGSFPRDHFYDKNQSGDLHISKLQAMFVDVAEFDQEGNVSVVAVAHKLKAALDVEKTTKRFFREFAEERGAFASQIEGIPNERERAWYASVLLHRLMFIYFLQRKGFLDGGNQNYLQDKLKESQQRGPNRYYSEFLQALFFEGFAHPKEDRSPTAQALIGEIRYLNGGLFLPHPIEQKYAAIRVPDTAFENLLALFTRYSWNLDDSPGGKDNEINPDVLGYIFEKYINQKAFGAYYTRPEITEYLCERTIYPLILSKVNEPDLPGLPGRRFDSVSEMLMRLDNALAKKLVFKVLPSLKLLDPACGSGAFLIAALKTLLNVYAAVLGWIEAHGNPELQDWLRREKGEHPNFFYFVRKRIITDNLFGVDIMAEATEIARLRLFLALVASAQRVEDLEPLPNIDFNILVGNSLIGLLHVDEAEYNKRNPQQGLFSRSYPELVAERLRKLEAYRHAAQTLKAEDLRGLRDDIEKDRQEAIRVLNEMLKDEFGRLGIKYEQATWDEANNKEGKSKKRAVTTQDIEALQPFHWGYEFSEVMAQGGFDAIITNPPWETFKPIDREFASSITGNLDRRTSNVKEFQSEFHKLLKNPHIRREYENYLSSFPT</sequence>
<keyword evidence="4" id="KW-0949">S-adenosyl-L-methionine</keyword>
<dbReference type="Gene3D" id="3.40.50.150">
    <property type="entry name" value="Vaccinia Virus protein VP39"/>
    <property type="match status" value="1"/>
</dbReference>